<evidence type="ECO:0000256" key="2">
    <source>
        <dbReference type="ARBA" id="ARBA00004760"/>
    </source>
</evidence>
<keyword evidence="5 11" id="KW-0808">Transferase</keyword>
<dbReference type="EMBL" id="CP012333">
    <property type="protein sequence ID" value="AKV02904.1"/>
    <property type="molecule type" value="Genomic_DNA"/>
</dbReference>
<dbReference type="PANTHER" id="PTHR12726">
    <property type="entry name" value="CERAMIDE GLUCOSYLTRANSFERASE"/>
    <property type="match status" value="1"/>
</dbReference>
<evidence type="ECO:0000256" key="9">
    <source>
        <dbReference type="SAM" id="MobiDB-lite"/>
    </source>
</evidence>
<evidence type="ECO:0000256" key="7">
    <source>
        <dbReference type="ARBA" id="ARBA00022989"/>
    </source>
</evidence>
<dbReference type="OrthoDB" id="9814255at2"/>
<comment type="pathway">
    <text evidence="2">Lipid metabolism; sphingolipid metabolism.</text>
</comment>
<keyword evidence="12" id="KW-1185">Reference proteome</keyword>
<keyword evidence="4" id="KW-0328">Glycosyltransferase</keyword>
<dbReference type="RefSeq" id="WP_146653759.1">
    <property type="nucleotide sequence ID" value="NZ_CP012333.1"/>
</dbReference>
<dbReference type="Proteomes" id="UP000064967">
    <property type="component" value="Chromosome"/>
</dbReference>
<dbReference type="SUPFAM" id="SSF53448">
    <property type="entry name" value="Nucleotide-diphospho-sugar transferases"/>
    <property type="match status" value="1"/>
</dbReference>
<accession>A0A0K1QAZ0</accession>
<evidence type="ECO:0000256" key="5">
    <source>
        <dbReference type="ARBA" id="ARBA00022679"/>
    </source>
</evidence>
<dbReference type="GO" id="GO:0016020">
    <property type="term" value="C:membrane"/>
    <property type="evidence" value="ECO:0007669"/>
    <property type="project" value="UniProtKB-SubCell"/>
</dbReference>
<dbReference type="GO" id="GO:0008120">
    <property type="term" value="F:ceramide glucosyltransferase activity"/>
    <property type="evidence" value="ECO:0007669"/>
    <property type="project" value="TreeGrafter"/>
</dbReference>
<dbReference type="GO" id="GO:0006679">
    <property type="term" value="P:glucosylceramide biosynthetic process"/>
    <property type="evidence" value="ECO:0007669"/>
    <property type="project" value="TreeGrafter"/>
</dbReference>
<dbReference type="KEGG" id="llu:AKJ09_09567"/>
<reference evidence="11 12" key="1">
    <citation type="submission" date="2015-08" db="EMBL/GenBank/DDBJ databases">
        <authorList>
            <person name="Babu N.S."/>
            <person name="Beckwith C.J."/>
            <person name="Beseler K.G."/>
            <person name="Brison A."/>
            <person name="Carone J.V."/>
            <person name="Caskin T.P."/>
            <person name="Diamond M."/>
            <person name="Durham M.E."/>
            <person name="Foxe J.M."/>
            <person name="Go M."/>
            <person name="Henderson B.A."/>
            <person name="Jones I.B."/>
            <person name="McGettigan J.A."/>
            <person name="Micheletti S.J."/>
            <person name="Nasrallah M.E."/>
            <person name="Ortiz D."/>
            <person name="Piller C.R."/>
            <person name="Privatt S.R."/>
            <person name="Schneider S.L."/>
            <person name="Sharp S."/>
            <person name="Smith T.C."/>
            <person name="Stanton J.D."/>
            <person name="Ullery H.E."/>
            <person name="Wilson R.J."/>
            <person name="Serrano M.G."/>
            <person name="Buck G."/>
            <person name="Lee V."/>
            <person name="Wang Y."/>
            <person name="Carvalho R."/>
            <person name="Voegtly L."/>
            <person name="Shi R."/>
            <person name="Duckworth R."/>
            <person name="Johnson A."/>
            <person name="Loviza R."/>
            <person name="Walstead R."/>
            <person name="Shah Z."/>
            <person name="Kiflezghi M."/>
            <person name="Wade K."/>
            <person name="Ball S.L."/>
            <person name="Bradley K.W."/>
            <person name="Asai D.J."/>
            <person name="Bowman C.A."/>
            <person name="Russell D.A."/>
            <person name="Pope W.H."/>
            <person name="Jacobs-Sera D."/>
            <person name="Hendrix R.W."/>
            <person name="Hatfull G.F."/>
        </authorList>
    </citation>
    <scope>NUCLEOTIDE SEQUENCE [LARGE SCALE GENOMIC DNA]</scope>
    <source>
        <strain evidence="11 12">DSM 27648</strain>
    </source>
</reference>
<feature type="transmembrane region" description="Helical" evidence="10">
    <location>
        <begin position="304"/>
        <end position="321"/>
    </location>
</feature>
<evidence type="ECO:0000256" key="1">
    <source>
        <dbReference type="ARBA" id="ARBA00004141"/>
    </source>
</evidence>
<protein>
    <submittedName>
        <fullName evidence="11">Ceramide glucosyltransferase</fullName>
    </submittedName>
</protein>
<name>A0A0K1QAZ0_9BACT</name>
<evidence type="ECO:0000313" key="12">
    <source>
        <dbReference type="Proteomes" id="UP000064967"/>
    </source>
</evidence>
<sequence>MIDVLACAWATAYAAIAAVALVRARRRTLAAPAPRAALGRALLIRPCRGGESGLAQRLAEAGGCQRVMLAIGSADDAARPALEAAERSLLARGLTAAIVVTRAVGPNHKADQIARCLADPASRNADFVVVADSDVDLEGQDLAALLAPLASPESNAAACWAPPVERGVVATRGDAIARSVLGASLHAFPLLAGIDGRSLVGKLFAVRRDVLDTIGGFASLRHCLGEDVELARRLGHAGHSVAVCGQPAVTRMSGRTADAVLARYTRWLQVTRAQRPLLVASYPLLIAAAPLAGLVLLAGAVERAPLLVCAGALVLVVRFVIACAARRATGLVASPSCAAIDSVVADVTLLTVLLRALVTRHVSWRGATLRLGPGGILLHGRTDGAGPHAAEDDSLGDALEYQRLVIQQRLEASRVGRQRSIEHPVALKSYSRIHDARRRRNRIERDAGGTGFVAGPPPSDGRDDNAVEERKPRTISGIHKRARVRDPSEGRRRPPAGALSHDDDRIEPTAITRTFEPGTERSTETPARLSGESSDEQG</sequence>
<dbReference type="AlphaFoldDB" id="A0A0K1QAZ0"/>
<dbReference type="Gene3D" id="3.90.550.10">
    <property type="entry name" value="Spore Coat Polysaccharide Biosynthesis Protein SpsA, Chain A"/>
    <property type="match status" value="1"/>
</dbReference>
<evidence type="ECO:0000256" key="10">
    <source>
        <dbReference type="SAM" id="Phobius"/>
    </source>
</evidence>
<dbReference type="Pfam" id="PF13506">
    <property type="entry name" value="Glyco_transf_21"/>
    <property type="match status" value="1"/>
</dbReference>
<evidence type="ECO:0000256" key="8">
    <source>
        <dbReference type="ARBA" id="ARBA00023136"/>
    </source>
</evidence>
<feature type="region of interest" description="Disordered" evidence="9">
    <location>
        <begin position="437"/>
        <end position="538"/>
    </location>
</feature>
<comment type="subcellular location">
    <subcellularLocation>
        <location evidence="1">Membrane</location>
        <topology evidence="1">Multi-pass membrane protein</topology>
    </subcellularLocation>
</comment>
<evidence type="ECO:0000256" key="4">
    <source>
        <dbReference type="ARBA" id="ARBA00022676"/>
    </source>
</evidence>
<keyword evidence="7 10" id="KW-1133">Transmembrane helix</keyword>
<gene>
    <name evidence="11" type="ORF">AKJ09_09567</name>
</gene>
<evidence type="ECO:0000256" key="6">
    <source>
        <dbReference type="ARBA" id="ARBA00022692"/>
    </source>
</evidence>
<dbReference type="PANTHER" id="PTHR12726:SF0">
    <property type="entry name" value="CERAMIDE GLUCOSYLTRANSFERASE"/>
    <property type="match status" value="1"/>
</dbReference>
<feature type="transmembrane region" description="Helical" evidence="10">
    <location>
        <begin position="277"/>
        <end position="297"/>
    </location>
</feature>
<dbReference type="InterPro" id="IPR029044">
    <property type="entry name" value="Nucleotide-diphossugar_trans"/>
</dbReference>
<evidence type="ECO:0000313" key="11">
    <source>
        <dbReference type="EMBL" id="AKV02904.1"/>
    </source>
</evidence>
<keyword evidence="8 10" id="KW-0472">Membrane</keyword>
<keyword evidence="6 10" id="KW-0812">Transmembrane</keyword>
<comment type="pathway">
    <text evidence="3">Sphingolipid metabolism.</text>
</comment>
<proteinExistence type="predicted"/>
<feature type="compositionally biased region" description="Basic and acidic residues" evidence="9">
    <location>
        <begin position="460"/>
        <end position="472"/>
    </location>
</feature>
<dbReference type="InterPro" id="IPR025993">
    <property type="entry name" value="Ceramide_glucosylTrfase"/>
</dbReference>
<dbReference type="STRING" id="1391654.AKJ09_09567"/>
<evidence type="ECO:0000256" key="3">
    <source>
        <dbReference type="ARBA" id="ARBA00004991"/>
    </source>
</evidence>
<organism evidence="11 12">
    <name type="scientific">Labilithrix luteola</name>
    <dbReference type="NCBI Taxonomy" id="1391654"/>
    <lineage>
        <taxon>Bacteria</taxon>
        <taxon>Pseudomonadati</taxon>
        <taxon>Myxococcota</taxon>
        <taxon>Polyangia</taxon>
        <taxon>Polyangiales</taxon>
        <taxon>Labilitrichaceae</taxon>
        <taxon>Labilithrix</taxon>
    </lineage>
</organism>